<dbReference type="InterPro" id="IPR029000">
    <property type="entry name" value="Cyclophilin-like_dom_sf"/>
</dbReference>
<name>A0A3D0WA77_9SPHN</name>
<sequence>MTIAAALLMGLIQAAAAAPQTPEPPTPASIVAGAPRSEWRSIPAGDLLVMDLAPEGGKPRRVVIQLVPAPFASGWTANMRRLAAAHWWDGTAIVRVQDNYVTQWGDPTEKKPMPPGIEPVPESAYVTPLDTVADARPSIEARDLADVDARARRLLDTAIRGTVTPRAPQGWHERDSYAEWVELLDGWPIAADKSSAWMPHCYGMVGVGRNLSPDTGTGAELYTVIGQAPRHLDRNIAIVGRVISGMEYLSVLNRGTGDLGFYKTPGERTPIVSVRLGSDLPAGQRPAFEHLATDSDSFAAYAAARANRRDAFFNRPAGGVDICNLTVPIRAMK</sequence>
<feature type="domain" description="PPIase cyclophilin-type" evidence="2">
    <location>
        <begin position="76"/>
        <end position="272"/>
    </location>
</feature>
<organism evidence="3 4">
    <name type="scientific">Sphingomonas bacterium</name>
    <dbReference type="NCBI Taxonomy" id="1895847"/>
    <lineage>
        <taxon>Bacteria</taxon>
        <taxon>Pseudomonadati</taxon>
        <taxon>Pseudomonadota</taxon>
        <taxon>Alphaproteobacteria</taxon>
        <taxon>Sphingomonadales</taxon>
        <taxon>Sphingomonadaceae</taxon>
        <taxon>Sphingomonas</taxon>
    </lineage>
</organism>
<dbReference type="GO" id="GO:0003755">
    <property type="term" value="F:peptidyl-prolyl cis-trans isomerase activity"/>
    <property type="evidence" value="ECO:0007669"/>
    <property type="project" value="InterPro"/>
</dbReference>
<dbReference type="EMBL" id="DOYJ01000022">
    <property type="protein sequence ID" value="HCB74663.1"/>
    <property type="molecule type" value="Genomic_DNA"/>
</dbReference>
<dbReference type="AlphaFoldDB" id="A0A3D0WA77"/>
<evidence type="ECO:0000256" key="1">
    <source>
        <dbReference type="SAM" id="SignalP"/>
    </source>
</evidence>
<evidence type="ECO:0000313" key="4">
    <source>
        <dbReference type="Proteomes" id="UP000262699"/>
    </source>
</evidence>
<dbReference type="Pfam" id="PF00160">
    <property type="entry name" value="Pro_isomerase"/>
    <property type="match status" value="1"/>
</dbReference>
<reference evidence="3 4" key="1">
    <citation type="journal article" date="2018" name="Nat. Biotechnol.">
        <title>A standardized bacterial taxonomy based on genome phylogeny substantially revises the tree of life.</title>
        <authorList>
            <person name="Parks D.H."/>
            <person name="Chuvochina M."/>
            <person name="Waite D.W."/>
            <person name="Rinke C."/>
            <person name="Skarshewski A."/>
            <person name="Chaumeil P.A."/>
            <person name="Hugenholtz P."/>
        </authorList>
    </citation>
    <scope>NUCLEOTIDE SEQUENCE [LARGE SCALE GENOMIC DNA]</scope>
    <source>
        <strain evidence="3">UBA9015</strain>
    </source>
</reference>
<dbReference type="Gene3D" id="2.40.100.10">
    <property type="entry name" value="Cyclophilin-like"/>
    <property type="match status" value="1"/>
</dbReference>
<accession>A0A3D0WA77</accession>
<dbReference type="InterPro" id="IPR002130">
    <property type="entry name" value="Cyclophilin-type_PPIase_dom"/>
</dbReference>
<keyword evidence="3" id="KW-0413">Isomerase</keyword>
<dbReference type="Proteomes" id="UP000262699">
    <property type="component" value="Unassembled WGS sequence"/>
</dbReference>
<dbReference type="SUPFAM" id="SSF50891">
    <property type="entry name" value="Cyclophilin-like"/>
    <property type="match status" value="1"/>
</dbReference>
<feature type="signal peptide" evidence="1">
    <location>
        <begin position="1"/>
        <end position="17"/>
    </location>
</feature>
<proteinExistence type="predicted"/>
<gene>
    <name evidence="3" type="ORF">DEP91_00555</name>
</gene>
<feature type="chain" id="PRO_5017700902" evidence="1">
    <location>
        <begin position="18"/>
        <end position="333"/>
    </location>
</feature>
<evidence type="ECO:0000313" key="3">
    <source>
        <dbReference type="EMBL" id="HCB74663.1"/>
    </source>
</evidence>
<comment type="caution">
    <text evidence="3">The sequence shown here is derived from an EMBL/GenBank/DDBJ whole genome shotgun (WGS) entry which is preliminary data.</text>
</comment>
<keyword evidence="1" id="KW-0732">Signal</keyword>
<evidence type="ECO:0000259" key="2">
    <source>
        <dbReference type="Pfam" id="PF00160"/>
    </source>
</evidence>
<protein>
    <submittedName>
        <fullName evidence="3">Peptidylprolyl isomerase</fullName>
    </submittedName>
</protein>